<evidence type="ECO:0000256" key="1">
    <source>
        <dbReference type="ARBA" id="ARBA00007689"/>
    </source>
</evidence>
<organism evidence="3 4">
    <name type="scientific">Paenibacillus apii</name>
    <dbReference type="NCBI Taxonomy" id="1850370"/>
    <lineage>
        <taxon>Bacteria</taxon>
        <taxon>Bacillati</taxon>
        <taxon>Bacillota</taxon>
        <taxon>Bacilli</taxon>
        <taxon>Bacillales</taxon>
        <taxon>Paenibacillaceae</taxon>
        <taxon>Paenibacillus</taxon>
    </lineage>
</organism>
<dbReference type="InterPro" id="IPR005545">
    <property type="entry name" value="YCII"/>
</dbReference>
<keyword evidence="4" id="KW-1185">Reference proteome</keyword>
<dbReference type="RefSeq" id="WP_165101087.1">
    <property type="nucleotide sequence ID" value="NZ_JAAKGU010000009.1"/>
</dbReference>
<dbReference type="PANTHER" id="PTHR33606:SF3">
    <property type="entry name" value="PROTEIN YCII"/>
    <property type="match status" value="1"/>
</dbReference>
<proteinExistence type="inferred from homology"/>
<dbReference type="Gene3D" id="3.30.70.1060">
    <property type="entry name" value="Dimeric alpha+beta barrel"/>
    <property type="match status" value="1"/>
</dbReference>
<reference evidence="3 4" key="1">
    <citation type="submission" date="2020-02" db="EMBL/GenBank/DDBJ databases">
        <authorList>
            <person name="Gao J."/>
            <person name="Sun J."/>
        </authorList>
    </citation>
    <scope>NUCLEOTIDE SEQUENCE [LARGE SCALE GENOMIC DNA]</scope>
    <source>
        <strain evidence="3 4">7124</strain>
    </source>
</reference>
<dbReference type="InterPro" id="IPR011008">
    <property type="entry name" value="Dimeric_a/b-barrel"/>
</dbReference>
<dbReference type="InterPro" id="IPR051807">
    <property type="entry name" value="Sec-metab_biosynth-assoc"/>
</dbReference>
<dbReference type="SUPFAM" id="SSF54909">
    <property type="entry name" value="Dimeric alpha+beta barrel"/>
    <property type="match status" value="1"/>
</dbReference>
<dbReference type="Proteomes" id="UP000480151">
    <property type="component" value="Unassembled WGS sequence"/>
</dbReference>
<protein>
    <recommendedName>
        <fullName evidence="2">YCII-related domain-containing protein</fullName>
    </recommendedName>
</protein>
<comment type="similarity">
    <text evidence="1">Belongs to the YciI family.</text>
</comment>
<dbReference type="PANTHER" id="PTHR33606">
    <property type="entry name" value="PROTEIN YCII"/>
    <property type="match status" value="1"/>
</dbReference>
<dbReference type="EMBL" id="JAAKGU010000009">
    <property type="protein sequence ID" value="NGM84376.1"/>
    <property type="molecule type" value="Genomic_DNA"/>
</dbReference>
<sequence>MQYIITAYDGTDENAMERRLMAREEHLKSVESRFKEGQHLYGGAILDDAGKMIGSMMVVDYSSREELDNWLKIEPYVVGNVWKKIEIQPCRVAPIFMKLYE</sequence>
<evidence type="ECO:0000313" key="3">
    <source>
        <dbReference type="EMBL" id="NGM84376.1"/>
    </source>
</evidence>
<accession>A0A6M1PMG8</accession>
<comment type="caution">
    <text evidence="3">The sequence shown here is derived from an EMBL/GenBank/DDBJ whole genome shotgun (WGS) entry which is preliminary data.</text>
</comment>
<name>A0A6M1PMG8_9BACL</name>
<evidence type="ECO:0000259" key="2">
    <source>
        <dbReference type="Pfam" id="PF03795"/>
    </source>
</evidence>
<evidence type="ECO:0000313" key="4">
    <source>
        <dbReference type="Proteomes" id="UP000480151"/>
    </source>
</evidence>
<gene>
    <name evidence="3" type="ORF">G5B47_18360</name>
</gene>
<dbReference type="AlphaFoldDB" id="A0A6M1PMG8"/>
<dbReference type="Pfam" id="PF03795">
    <property type="entry name" value="YCII"/>
    <property type="match status" value="1"/>
</dbReference>
<feature type="domain" description="YCII-related" evidence="2">
    <location>
        <begin position="1"/>
        <end position="89"/>
    </location>
</feature>